<dbReference type="PANTHER" id="PTHR11161">
    <property type="entry name" value="O-ACYLTRANSFERASE"/>
    <property type="match status" value="1"/>
</dbReference>
<dbReference type="InterPro" id="IPR052728">
    <property type="entry name" value="O2_lipid_transport_reg"/>
</dbReference>
<dbReference type="PANTHER" id="PTHR11161:SF4">
    <property type="entry name" value="DROP DEAD"/>
    <property type="match status" value="1"/>
</dbReference>
<dbReference type="AlphaFoldDB" id="A0A2J7QEL1"/>
<keyword evidence="5" id="KW-1185">Reference proteome</keyword>
<proteinExistence type="predicted"/>
<feature type="compositionally biased region" description="Basic and acidic residues" evidence="1">
    <location>
        <begin position="119"/>
        <end position="137"/>
    </location>
</feature>
<dbReference type="Proteomes" id="UP000235965">
    <property type="component" value="Unassembled WGS sequence"/>
</dbReference>
<reference evidence="4 5" key="1">
    <citation type="submission" date="2017-12" db="EMBL/GenBank/DDBJ databases">
        <title>Hemimetabolous genomes reveal molecular basis of termite eusociality.</title>
        <authorList>
            <person name="Harrison M.C."/>
            <person name="Jongepier E."/>
            <person name="Robertson H.M."/>
            <person name="Arning N."/>
            <person name="Bitard-Feildel T."/>
            <person name="Chao H."/>
            <person name="Childers C.P."/>
            <person name="Dinh H."/>
            <person name="Doddapaneni H."/>
            <person name="Dugan S."/>
            <person name="Gowin J."/>
            <person name="Greiner C."/>
            <person name="Han Y."/>
            <person name="Hu H."/>
            <person name="Hughes D.S.T."/>
            <person name="Huylmans A.-K."/>
            <person name="Kemena C."/>
            <person name="Kremer L.P.M."/>
            <person name="Lee S.L."/>
            <person name="Lopez-Ezquerra A."/>
            <person name="Mallet L."/>
            <person name="Monroy-Kuhn J.M."/>
            <person name="Moser A."/>
            <person name="Murali S.C."/>
            <person name="Muzny D.M."/>
            <person name="Otani S."/>
            <person name="Piulachs M.-D."/>
            <person name="Poelchau M."/>
            <person name="Qu J."/>
            <person name="Schaub F."/>
            <person name="Wada-Katsumata A."/>
            <person name="Worley K.C."/>
            <person name="Xie Q."/>
            <person name="Ylla G."/>
            <person name="Poulsen M."/>
            <person name="Gibbs R.A."/>
            <person name="Schal C."/>
            <person name="Richards S."/>
            <person name="Belles X."/>
            <person name="Korb J."/>
            <person name="Bornberg-Bauer E."/>
        </authorList>
    </citation>
    <scope>NUCLEOTIDE SEQUENCE [LARGE SCALE GENOMIC DNA]</scope>
    <source>
        <tissue evidence="4">Whole body</tissue>
    </source>
</reference>
<dbReference type="OrthoDB" id="4794873at2759"/>
<organism evidence="4 5">
    <name type="scientific">Cryptotermes secundus</name>
    <dbReference type="NCBI Taxonomy" id="105785"/>
    <lineage>
        <taxon>Eukaryota</taxon>
        <taxon>Metazoa</taxon>
        <taxon>Ecdysozoa</taxon>
        <taxon>Arthropoda</taxon>
        <taxon>Hexapoda</taxon>
        <taxon>Insecta</taxon>
        <taxon>Pterygota</taxon>
        <taxon>Neoptera</taxon>
        <taxon>Polyneoptera</taxon>
        <taxon>Dictyoptera</taxon>
        <taxon>Blattodea</taxon>
        <taxon>Blattoidea</taxon>
        <taxon>Termitoidae</taxon>
        <taxon>Kalotermitidae</taxon>
        <taxon>Cryptotermitinae</taxon>
        <taxon>Cryptotermes</taxon>
    </lineage>
</organism>
<feature type="region of interest" description="Disordered" evidence="1">
    <location>
        <begin position="115"/>
        <end position="137"/>
    </location>
</feature>
<name>A0A2J7QEL1_9NEOP</name>
<evidence type="ECO:0000256" key="1">
    <source>
        <dbReference type="SAM" id="MobiDB-lite"/>
    </source>
</evidence>
<keyword evidence="2" id="KW-0472">Membrane</keyword>
<accession>A0A2J7QEL1</accession>
<dbReference type="Pfam" id="PF01757">
    <property type="entry name" value="Acyl_transf_3"/>
    <property type="match status" value="1"/>
</dbReference>
<feature type="transmembrane region" description="Helical" evidence="2">
    <location>
        <begin position="347"/>
        <end position="366"/>
    </location>
</feature>
<sequence length="807" mass="91444">MCFEATMNLYIEFKCFVCVLLTSIFLLIVSDEGQTSSPKTFYTLAPMKAETWWKIYVNKSADYTDTKKTRETGAVTLNIEKTLNESVINLGAETVGCESDLNWQIVTKMSDEVVNGRIPPDKRSDENDREEETQVEKRRDKLKLAGVTVTDSPELNLARRIVSILPPFTPSSSRRVTNEQCLRESQYYLQELDNFALWALKMHDSSAKLPSGVLNGNVNQYGDIDQCLSVRAPWLGGVIKGRYCLTTSVLSLSDPDHPVLRQVQQLLQSHSMLRSELDDPGHRVPRFSAIHWALCVPASCNASDVQLALADILQRHTEGTGITFRVRVTAEMCQTKDDRLHLPTSTLVVGAVFFMIAALAVVATACDPNWRSLEQTLSTGRKLMQAFSLRKNVLTLFSLSRSPDDIESVHGVRAVSALLLLLAHKSMALFFNPYMNRTVMAEDLGRSWTSFARGACIHTDPFIMISGLLTSYSFYKELEHKKRLAVPREYLSRLMRLVPNLVALILFCTFILPWIGTGPLWNQVVRHHSDICKTTWWRNLLFIHNYFGFETMCLTHTHHLGIDTQLFALSPFFVYIVWRWPQIGLSVLTGVAAISTALRYSVTYSKHLSHYVVFGSSIRQLFQTADFSYTLPAHRATVYVMGIALGVGLRYCGRDFRLKKMHLTLGWTAAMVCFYMSIISPAHMASRHYIYNTTEAANFAAFVPITWCLFTAWIIFVSYIGHGGLLGRILSWHGFLVTTRLSYALYLIQFPILFYMVGKNRATYTYNVLLLVDVPEMVIITVGSILLTLLFDLPFQNIRNILLKKPN</sequence>
<dbReference type="EMBL" id="NEVH01015308">
    <property type="protein sequence ID" value="PNF27022.1"/>
    <property type="molecule type" value="Genomic_DNA"/>
</dbReference>
<evidence type="ECO:0000313" key="5">
    <source>
        <dbReference type="Proteomes" id="UP000235965"/>
    </source>
</evidence>
<feature type="transmembrane region" description="Helical" evidence="2">
    <location>
        <begin position="732"/>
        <end position="757"/>
    </location>
</feature>
<feature type="transmembrane region" description="Helical" evidence="2">
    <location>
        <begin position="696"/>
        <end position="720"/>
    </location>
</feature>
<keyword evidence="2" id="KW-0812">Transmembrane</keyword>
<evidence type="ECO:0000313" key="4">
    <source>
        <dbReference type="EMBL" id="PNF27022.1"/>
    </source>
</evidence>
<feature type="transmembrane region" description="Helical" evidence="2">
    <location>
        <begin position="665"/>
        <end position="684"/>
    </location>
</feature>
<feature type="transmembrane region" description="Helical" evidence="2">
    <location>
        <begin position="585"/>
        <end position="602"/>
    </location>
</feature>
<dbReference type="InterPro" id="IPR006621">
    <property type="entry name" value="Nose-resist-to-fluoxetine_N"/>
</dbReference>
<evidence type="ECO:0000256" key="2">
    <source>
        <dbReference type="SAM" id="Phobius"/>
    </source>
</evidence>
<dbReference type="InParanoid" id="A0A2J7QEL1"/>
<feature type="transmembrane region" description="Helical" evidence="2">
    <location>
        <begin position="496"/>
        <end position="516"/>
    </location>
</feature>
<dbReference type="Pfam" id="PF20146">
    <property type="entry name" value="NRF"/>
    <property type="match status" value="1"/>
</dbReference>
<dbReference type="SMART" id="SM00703">
    <property type="entry name" value="NRF"/>
    <property type="match status" value="1"/>
</dbReference>
<evidence type="ECO:0000259" key="3">
    <source>
        <dbReference type="SMART" id="SM00703"/>
    </source>
</evidence>
<dbReference type="GO" id="GO:0016747">
    <property type="term" value="F:acyltransferase activity, transferring groups other than amino-acyl groups"/>
    <property type="evidence" value="ECO:0007669"/>
    <property type="project" value="InterPro"/>
</dbReference>
<dbReference type="InterPro" id="IPR002656">
    <property type="entry name" value="Acyl_transf_3_dom"/>
</dbReference>
<protein>
    <recommendedName>
        <fullName evidence="3">Nose resistant-to-fluoxetine protein N-terminal domain-containing protein</fullName>
    </recommendedName>
</protein>
<comment type="caution">
    <text evidence="4">The sequence shown here is derived from an EMBL/GenBank/DDBJ whole genome shotgun (WGS) entry which is preliminary data.</text>
</comment>
<keyword evidence="2" id="KW-1133">Transmembrane helix</keyword>
<feature type="transmembrane region" description="Helical" evidence="2">
    <location>
        <begin position="636"/>
        <end position="653"/>
    </location>
</feature>
<gene>
    <name evidence="4" type="ORF">B7P43_G11932</name>
</gene>
<feature type="domain" description="Nose resistant-to-fluoxetine protein N-terminal" evidence="3">
    <location>
        <begin position="178"/>
        <end position="335"/>
    </location>
</feature>